<dbReference type="RefSeq" id="WP_265424515.1">
    <property type="nucleotide sequence ID" value="NZ_JAPFPW010000005.1"/>
</dbReference>
<dbReference type="Pfam" id="PF00817">
    <property type="entry name" value="IMS"/>
    <property type="match status" value="1"/>
</dbReference>
<dbReference type="InterPro" id="IPR043128">
    <property type="entry name" value="Rev_trsase/Diguanyl_cyclase"/>
</dbReference>
<name>A0ABT3N867_9BACT</name>
<dbReference type="Gene3D" id="3.40.1170.60">
    <property type="match status" value="1"/>
</dbReference>
<proteinExistence type="inferred from homology"/>
<dbReference type="CDD" id="cd01700">
    <property type="entry name" value="PolY_Pol_V_umuC"/>
    <property type="match status" value="1"/>
</dbReference>
<dbReference type="EMBL" id="JAPFPW010000005">
    <property type="protein sequence ID" value="MCW7753645.1"/>
    <property type="molecule type" value="Genomic_DNA"/>
</dbReference>
<keyword evidence="3" id="KW-0741">SOS mutagenesis</keyword>
<dbReference type="PANTHER" id="PTHR11076:SF34">
    <property type="entry name" value="PROTEIN UMUC"/>
    <property type="match status" value="1"/>
</dbReference>
<evidence type="ECO:0000313" key="8">
    <source>
        <dbReference type="Proteomes" id="UP001209681"/>
    </source>
</evidence>
<sequence length="429" mass="48276">MAGDQYFALVDCNNFYASCEKLFRPDLKNTPVVVLSNNDGCVVARSPEAKALDIPMGVPAFQIQHLVKKHGIIVFSSNYALYADLSHRVMQAIESCWPDMEIYSIDEAFLTFSSNPLPGLSMEGLAEKVQKRVLMWTGLRVSIGVARTKTLAKIANYAAKKYPATKGVVVLEEQDRIDRLLALVSVGEVWGVGRRTQEKLCRMNVRTAFDLKCANILNIKRFFNIKIGQTVEELNGSPCFTLEQTPGLKKQMICSRSFGERIKRKDDMEKAVSSFCVYVAERLRSEKLLAGRVDLFIRTSCFNKDKTSYANSCGINLDFPSDDTFYLVGLTCRLLDCIWKEGKAYSKAGVVLSVLTPGEGGRQMQLFESSLIRPQHEKVIEIMDRINREKKGKVLIASQGLGQNPWKMKQSHVSPNYTLDWRAIPIIRC</sequence>
<organism evidence="7 8">
    <name type="scientific">Desulfobotulus pelophilus</name>
    <dbReference type="NCBI Taxonomy" id="2823377"/>
    <lineage>
        <taxon>Bacteria</taxon>
        <taxon>Pseudomonadati</taxon>
        <taxon>Thermodesulfobacteriota</taxon>
        <taxon>Desulfobacteria</taxon>
        <taxon>Desulfobacterales</taxon>
        <taxon>Desulfobacteraceae</taxon>
        <taxon>Desulfobotulus</taxon>
    </lineage>
</organism>
<evidence type="ECO:0000259" key="6">
    <source>
        <dbReference type="PROSITE" id="PS50173"/>
    </source>
</evidence>
<dbReference type="InterPro" id="IPR050116">
    <property type="entry name" value="DNA_polymerase-Y"/>
</dbReference>
<protein>
    <submittedName>
        <fullName evidence="7">Y-family DNA polymerase</fullName>
    </submittedName>
</protein>
<dbReference type="SUPFAM" id="SSF56672">
    <property type="entry name" value="DNA/RNA polymerases"/>
    <property type="match status" value="1"/>
</dbReference>
<dbReference type="NCBIfam" id="NF002955">
    <property type="entry name" value="PRK03609.1"/>
    <property type="match status" value="1"/>
</dbReference>
<comment type="similarity">
    <text evidence="1">Belongs to the DNA polymerase type-Y family.</text>
</comment>
<evidence type="ECO:0000256" key="4">
    <source>
        <dbReference type="ARBA" id="ARBA00023204"/>
    </source>
</evidence>
<keyword evidence="8" id="KW-1185">Reference proteome</keyword>
<dbReference type="Pfam" id="PF13438">
    <property type="entry name" value="DUF4113"/>
    <property type="match status" value="1"/>
</dbReference>
<dbReference type="Pfam" id="PF11799">
    <property type="entry name" value="IMS_C"/>
    <property type="match status" value="1"/>
</dbReference>
<dbReference type="Gene3D" id="1.10.150.20">
    <property type="entry name" value="5' to 3' exonuclease, C-terminal subdomain"/>
    <property type="match status" value="1"/>
</dbReference>
<keyword evidence="4" id="KW-0234">DNA repair</keyword>
<comment type="caution">
    <text evidence="7">The sequence shown here is derived from an EMBL/GenBank/DDBJ whole genome shotgun (WGS) entry which is preliminary data.</text>
</comment>
<dbReference type="InterPro" id="IPR017961">
    <property type="entry name" value="DNA_pol_Y-fam_little_finger"/>
</dbReference>
<evidence type="ECO:0000256" key="5">
    <source>
        <dbReference type="ARBA" id="ARBA00023236"/>
    </source>
</evidence>
<dbReference type="Gene3D" id="3.30.70.270">
    <property type="match status" value="1"/>
</dbReference>
<keyword evidence="2" id="KW-0227">DNA damage</keyword>
<gene>
    <name evidence="7" type="ORF">OOT00_06565</name>
</gene>
<accession>A0ABT3N867</accession>
<dbReference type="PROSITE" id="PS50173">
    <property type="entry name" value="UMUC"/>
    <property type="match status" value="1"/>
</dbReference>
<dbReference type="InterPro" id="IPR025188">
    <property type="entry name" value="DUF4113"/>
</dbReference>
<dbReference type="InterPro" id="IPR043502">
    <property type="entry name" value="DNA/RNA_pol_sf"/>
</dbReference>
<evidence type="ECO:0000313" key="7">
    <source>
        <dbReference type="EMBL" id="MCW7753645.1"/>
    </source>
</evidence>
<feature type="domain" description="UmuC" evidence="6">
    <location>
        <begin position="7"/>
        <end position="193"/>
    </location>
</feature>
<evidence type="ECO:0000256" key="1">
    <source>
        <dbReference type="ARBA" id="ARBA00010945"/>
    </source>
</evidence>
<keyword evidence="5" id="KW-0742">SOS response</keyword>
<dbReference type="Proteomes" id="UP001209681">
    <property type="component" value="Unassembled WGS sequence"/>
</dbReference>
<evidence type="ECO:0000256" key="3">
    <source>
        <dbReference type="ARBA" id="ARBA00023199"/>
    </source>
</evidence>
<dbReference type="InterPro" id="IPR001126">
    <property type="entry name" value="UmuC"/>
</dbReference>
<dbReference type="PANTHER" id="PTHR11076">
    <property type="entry name" value="DNA REPAIR POLYMERASE UMUC / TRANSFERASE FAMILY MEMBER"/>
    <property type="match status" value="1"/>
</dbReference>
<reference evidence="7 8" key="1">
    <citation type="submission" date="2022-11" db="EMBL/GenBank/DDBJ databases">
        <title>Desulfobotulus tamanensis H1 sp. nov. - anaerobic, alkaliphilic, sulphate reducing bacterium isolated from terrestrial mud volcano.</title>
        <authorList>
            <person name="Frolova A."/>
            <person name="Merkel A.Y."/>
            <person name="Slobodkin A.I."/>
        </authorList>
    </citation>
    <scope>NUCLEOTIDE SEQUENCE [LARGE SCALE GENOMIC DNA]</scope>
    <source>
        <strain evidence="7 8">H1</strain>
    </source>
</reference>
<evidence type="ECO:0000256" key="2">
    <source>
        <dbReference type="ARBA" id="ARBA00022763"/>
    </source>
</evidence>